<dbReference type="OrthoDB" id="680204at2"/>
<reference evidence="1 3" key="1">
    <citation type="submission" date="2016-11" db="EMBL/GenBank/DDBJ databases">
        <authorList>
            <person name="Jaros S."/>
            <person name="Januszkiewicz K."/>
            <person name="Wedrychowicz H."/>
        </authorList>
    </citation>
    <scope>NUCLEOTIDE SEQUENCE [LARGE SCALE GENOMIC DNA]</scope>
    <source>
        <strain evidence="1 3">DSM 784</strain>
    </source>
</reference>
<reference evidence="2 4" key="2">
    <citation type="submission" date="2023-11" db="EMBL/GenBank/DDBJ databases">
        <title>MicrobeMod: A computational toolkit for identifying prokaryotic methylation and restriction-modification with nanopore sequencing.</title>
        <authorList>
            <person name="Crits-Christoph A."/>
            <person name="Kang S.C."/>
            <person name="Lee H."/>
            <person name="Ostrov N."/>
        </authorList>
    </citation>
    <scope>NUCLEOTIDE SEQUENCE [LARGE SCALE GENOMIC DNA]</scope>
    <source>
        <strain evidence="2 4">ATCC 23090</strain>
    </source>
</reference>
<evidence type="ECO:0000313" key="4">
    <source>
        <dbReference type="Proteomes" id="UP001326715"/>
    </source>
</evidence>
<dbReference type="Proteomes" id="UP000183788">
    <property type="component" value="Unassembled WGS sequence"/>
</dbReference>
<proteinExistence type="predicted"/>
<keyword evidence="4" id="KW-1185">Reference proteome</keyword>
<dbReference type="EMBL" id="CP140154">
    <property type="protein sequence ID" value="WQG89646.1"/>
    <property type="molecule type" value="Genomic_DNA"/>
</dbReference>
<dbReference type="Proteomes" id="UP001326715">
    <property type="component" value="Chromosome"/>
</dbReference>
<organism evidence="1 3">
    <name type="scientific">Chitinophaga sancti</name>
    <dbReference type="NCBI Taxonomy" id="1004"/>
    <lineage>
        <taxon>Bacteria</taxon>
        <taxon>Pseudomonadati</taxon>
        <taxon>Bacteroidota</taxon>
        <taxon>Chitinophagia</taxon>
        <taxon>Chitinophagales</taxon>
        <taxon>Chitinophagaceae</taxon>
        <taxon>Chitinophaga</taxon>
    </lineage>
</organism>
<dbReference type="RefSeq" id="WP_072356871.1">
    <property type="nucleotide sequence ID" value="NZ_CP139972.1"/>
</dbReference>
<dbReference type="AlphaFoldDB" id="A0A1K1LZQ2"/>
<dbReference type="EMBL" id="FPIZ01000001">
    <property type="protein sequence ID" value="SFW16345.1"/>
    <property type="molecule type" value="Genomic_DNA"/>
</dbReference>
<protein>
    <submittedName>
        <fullName evidence="1">Uncharacterized protein</fullName>
    </submittedName>
</protein>
<accession>A0A1K1LZQ2</accession>
<dbReference type="STRING" id="1004.SAMN05661012_00338"/>
<evidence type="ECO:0000313" key="3">
    <source>
        <dbReference type="Proteomes" id="UP000183788"/>
    </source>
</evidence>
<gene>
    <name evidence="1" type="ORF">SAMN05661012_00338</name>
    <name evidence="2" type="ORF">SR876_32450</name>
</gene>
<evidence type="ECO:0000313" key="1">
    <source>
        <dbReference type="EMBL" id="SFW16345.1"/>
    </source>
</evidence>
<sequence length="266" mass="30271">MKLQDKCCTLEQGKRLVELGVPTQGVTFWHMPAKSGTHGECIRFGWHGDAIAPAFDVAELGELLPVRPDSNLSYDWYHRHNWRGHSVGYSEAGGKRHIETVWYKTEAEARAQLLIHLLENNLITFKPDTVMKQEKDLQTNDDNSFKCTCNNVAMGSQANALFVPPPKHFNSVHKGYWIDKCIFHEVMMLWAIGVATNGCCCGHGIAEPYIGVDDEFIQFMKDLGYQTERNNPRPNYVNHFYPIGEESLRHIISEKYFKPGTVTLAE</sequence>
<name>A0A1K1LZQ2_9BACT</name>
<evidence type="ECO:0000313" key="2">
    <source>
        <dbReference type="EMBL" id="WQG89646.1"/>
    </source>
</evidence>